<dbReference type="CDD" id="cd04770">
    <property type="entry name" value="HTH_HMRTR"/>
    <property type="match status" value="1"/>
</dbReference>
<dbReference type="OrthoDB" id="9791488at2"/>
<sequence>MFQIGAVSRSLGLNPQTVYFYERIGLIPPPSRTEAGYRLFSQQDLERLAFIVRAKSLGLSLEEIKEILALKDGQLLTCSEVQNRLLNKLKAIEENIRQLQALREELLPLVARCDRNLDLNHPEKQCVVLEENSDQSADQG</sequence>
<dbReference type="InterPro" id="IPR000551">
    <property type="entry name" value="MerR-type_HTH_dom"/>
</dbReference>
<evidence type="ECO:0000313" key="6">
    <source>
        <dbReference type="Proteomes" id="UP000182190"/>
    </source>
</evidence>
<dbReference type="InterPro" id="IPR009061">
    <property type="entry name" value="DNA-bd_dom_put_sf"/>
</dbReference>
<dbReference type="Gene3D" id="1.10.1660.10">
    <property type="match status" value="1"/>
</dbReference>
<proteinExistence type="predicted"/>
<evidence type="ECO:0000256" key="2">
    <source>
        <dbReference type="ARBA" id="ARBA00023125"/>
    </source>
</evidence>
<evidence type="ECO:0000256" key="1">
    <source>
        <dbReference type="ARBA" id="ARBA00023015"/>
    </source>
</evidence>
<protein>
    <recommendedName>
        <fullName evidence="4">HTH merR-type domain-containing protein</fullName>
    </recommendedName>
</protein>
<dbReference type="PANTHER" id="PTHR30204">
    <property type="entry name" value="REDOX-CYCLING DRUG-SENSING TRANSCRIPTIONAL ACTIVATOR SOXR"/>
    <property type="match status" value="1"/>
</dbReference>
<gene>
    <name evidence="5" type="ORF">PL9631_710030</name>
</gene>
<dbReference type="PRINTS" id="PR00040">
    <property type="entry name" value="HTHMERR"/>
</dbReference>
<dbReference type="Proteomes" id="UP000182190">
    <property type="component" value="Unassembled WGS sequence"/>
</dbReference>
<evidence type="ECO:0000259" key="4">
    <source>
        <dbReference type="PROSITE" id="PS50937"/>
    </source>
</evidence>
<dbReference type="RefSeq" id="WP_083621118.1">
    <property type="nucleotide sequence ID" value="NZ_LR735016.1"/>
</dbReference>
<feature type="domain" description="HTH merR-type" evidence="4">
    <location>
        <begin position="1"/>
        <end position="70"/>
    </location>
</feature>
<dbReference type="SUPFAM" id="SSF46955">
    <property type="entry name" value="Putative DNA-binding domain"/>
    <property type="match status" value="1"/>
</dbReference>
<dbReference type="InterPro" id="IPR047057">
    <property type="entry name" value="MerR_fam"/>
</dbReference>
<keyword evidence="6" id="KW-1185">Reference proteome</keyword>
<dbReference type="InterPro" id="IPR015358">
    <property type="entry name" value="Tscrpt_reg_MerR_DNA-bd"/>
</dbReference>
<comment type="caution">
    <text evidence="5">The sequence shown here is derived from an EMBL/GenBank/DDBJ whole genome shotgun (WGS) entry which is preliminary data.</text>
</comment>
<keyword evidence="2" id="KW-0238">DNA-binding</keyword>
<keyword evidence="3" id="KW-0804">Transcription</keyword>
<evidence type="ECO:0000256" key="3">
    <source>
        <dbReference type="ARBA" id="ARBA00023163"/>
    </source>
</evidence>
<organism evidence="5 6">
    <name type="scientific">Planktothrix paucivesiculata PCC 9631</name>
    <dbReference type="NCBI Taxonomy" id="671071"/>
    <lineage>
        <taxon>Bacteria</taxon>
        <taxon>Bacillati</taxon>
        <taxon>Cyanobacteriota</taxon>
        <taxon>Cyanophyceae</taxon>
        <taxon>Oscillatoriophycideae</taxon>
        <taxon>Oscillatoriales</taxon>
        <taxon>Microcoleaceae</taxon>
        <taxon>Planktothrix</taxon>
    </lineage>
</organism>
<dbReference type="EMBL" id="CZCS02000214">
    <property type="protein sequence ID" value="VXD23229.1"/>
    <property type="molecule type" value="Genomic_DNA"/>
</dbReference>
<dbReference type="GO" id="GO:0003700">
    <property type="term" value="F:DNA-binding transcription factor activity"/>
    <property type="evidence" value="ECO:0007669"/>
    <property type="project" value="InterPro"/>
</dbReference>
<name>A0A7Z9E283_9CYAN</name>
<dbReference type="Pfam" id="PF09278">
    <property type="entry name" value="MerR-DNA-bind"/>
    <property type="match status" value="1"/>
</dbReference>
<dbReference type="PROSITE" id="PS50937">
    <property type="entry name" value="HTH_MERR_2"/>
    <property type="match status" value="1"/>
</dbReference>
<dbReference type="PANTHER" id="PTHR30204:SF94">
    <property type="entry name" value="HEAVY METAL-DEPENDENT TRANSCRIPTIONAL REGULATOR HI_0293-RELATED"/>
    <property type="match status" value="1"/>
</dbReference>
<keyword evidence="1" id="KW-0805">Transcription regulation</keyword>
<dbReference type="SMART" id="SM00422">
    <property type="entry name" value="HTH_MERR"/>
    <property type="match status" value="1"/>
</dbReference>
<dbReference type="AlphaFoldDB" id="A0A7Z9E283"/>
<accession>A0A7Z9E283</accession>
<dbReference type="Pfam" id="PF00376">
    <property type="entry name" value="MerR"/>
    <property type="match status" value="1"/>
</dbReference>
<evidence type="ECO:0000313" key="5">
    <source>
        <dbReference type="EMBL" id="VXD23229.1"/>
    </source>
</evidence>
<dbReference type="GO" id="GO:0003677">
    <property type="term" value="F:DNA binding"/>
    <property type="evidence" value="ECO:0007669"/>
    <property type="project" value="UniProtKB-KW"/>
</dbReference>
<reference evidence="5" key="1">
    <citation type="submission" date="2019-10" db="EMBL/GenBank/DDBJ databases">
        <authorList>
            <consortium name="Genoscope - CEA"/>
            <person name="William W."/>
        </authorList>
    </citation>
    <scope>NUCLEOTIDE SEQUENCE [LARGE SCALE GENOMIC DNA]</scope>
    <source>
        <strain evidence="5">BBR_PRJEB10994</strain>
    </source>
</reference>